<protein>
    <recommendedName>
        <fullName evidence="1">Reverse transcriptase zinc-binding domain-containing protein</fullName>
    </recommendedName>
</protein>
<evidence type="ECO:0000259" key="1">
    <source>
        <dbReference type="Pfam" id="PF13966"/>
    </source>
</evidence>
<gene>
    <name evidence="2" type="ORF">Sradi_6986400</name>
</gene>
<dbReference type="EMBL" id="JACGWJ010000426">
    <property type="protein sequence ID" value="KAL0292491.1"/>
    <property type="molecule type" value="Genomic_DNA"/>
</dbReference>
<organism evidence="2">
    <name type="scientific">Sesamum radiatum</name>
    <name type="common">Black benniseed</name>
    <dbReference type="NCBI Taxonomy" id="300843"/>
    <lineage>
        <taxon>Eukaryota</taxon>
        <taxon>Viridiplantae</taxon>
        <taxon>Streptophyta</taxon>
        <taxon>Embryophyta</taxon>
        <taxon>Tracheophyta</taxon>
        <taxon>Spermatophyta</taxon>
        <taxon>Magnoliopsida</taxon>
        <taxon>eudicotyledons</taxon>
        <taxon>Gunneridae</taxon>
        <taxon>Pentapetalae</taxon>
        <taxon>asterids</taxon>
        <taxon>lamiids</taxon>
        <taxon>Lamiales</taxon>
        <taxon>Pedaliaceae</taxon>
        <taxon>Sesamum</taxon>
    </lineage>
</organism>
<proteinExistence type="predicted"/>
<accession>A0AAW2JE82</accession>
<dbReference type="Pfam" id="PF13966">
    <property type="entry name" value="zf-RVT"/>
    <property type="match status" value="1"/>
</dbReference>
<reference evidence="2" key="1">
    <citation type="submission" date="2020-06" db="EMBL/GenBank/DDBJ databases">
        <authorList>
            <person name="Li T."/>
            <person name="Hu X."/>
            <person name="Zhang T."/>
            <person name="Song X."/>
            <person name="Zhang H."/>
            <person name="Dai N."/>
            <person name="Sheng W."/>
            <person name="Hou X."/>
            <person name="Wei L."/>
        </authorList>
    </citation>
    <scope>NUCLEOTIDE SEQUENCE</scope>
    <source>
        <strain evidence="2">G02</strain>
        <tissue evidence="2">Leaf</tissue>
    </source>
</reference>
<name>A0AAW2JE82_SESRA</name>
<dbReference type="AlphaFoldDB" id="A0AAW2JE82"/>
<dbReference type="InterPro" id="IPR026960">
    <property type="entry name" value="RVT-Znf"/>
</dbReference>
<comment type="caution">
    <text evidence="2">The sequence shown here is derived from an EMBL/GenBank/DDBJ whole genome shotgun (WGS) entry which is preliminary data.</text>
</comment>
<evidence type="ECO:0000313" key="2">
    <source>
        <dbReference type="EMBL" id="KAL0292491.1"/>
    </source>
</evidence>
<sequence>MEEHACSLTSLALGLPMAGWDREFSPGLARPMATQRHFFSSYHPSASWYSTAGEGSYSTTLEEWDVELIQSLFWPDDSNVILQIPLSCVGVPDLLIWHYSTTGLFTVRSAYHLALSLAVPVGASTERWSRRMWQKIWQAHVPNKAKIFMWRAIRNILPTSTNLQKRIPLGTFCCPFCEHEAEQPPYLVALHFCTSGMGSILH</sequence>
<feature type="domain" description="Reverse transcriptase zinc-binding" evidence="1">
    <location>
        <begin position="105"/>
        <end position="183"/>
    </location>
</feature>
<reference evidence="2" key="2">
    <citation type="journal article" date="2024" name="Plant">
        <title>Genomic evolution and insights into agronomic trait innovations of Sesamum species.</title>
        <authorList>
            <person name="Miao H."/>
            <person name="Wang L."/>
            <person name="Qu L."/>
            <person name="Liu H."/>
            <person name="Sun Y."/>
            <person name="Le M."/>
            <person name="Wang Q."/>
            <person name="Wei S."/>
            <person name="Zheng Y."/>
            <person name="Lin W."/>
            <person name="Duan Y."/>
            <person name="Cao H."/>
            <person name="Xiong S."/>
            <person name="Wang X."/>
            <person name="Wei L."/>
            <person name="Li C."/>
            <person name="Ma Q."/>
            <person name="Ju M."/>
            <person name="Zhao R."/>
            <person name="Li G."/>
            <person name="Mu C."/>
            <person name="Tian Q."/>
            <person name="Mei H."/>
            <person name="Zhang T."/>
            <person name="Gao T."/>
            <person name="Zhang H."/>
        </authorList>
    </citation>
    <scope>NUCLEOTIDE SEQUENCE</scope>
    <source>
        <strain evidence="2">G02</strain>
    </source>
</reference>